<dbReference type="Proteomes" id="UP001156601">
    <property type="component" value="Unassembled WGS sequence"/>
</dbReference>
<gene>
    <name evidence="1" type="ORF">GCM10007852_15350</name>
</gene>
<comment type="caution">
    <text evidence="1">The sequence shown here is derived from an EMBL/GenBank/DDBJ whole genome shotgun (WGS) entry which is preliminary data.</text>
</comment>
<evidence type="ECO:0000313" key="1">
    <source>
        <dbReference type="EMBL" id="GLR70627.1"/>
    </source>
</evidence>
<organism evidence="1 2">
    <name type="scientific">Agaribacter marinus</name>
    <dbReference type="NCBI Taxonomy" id="1431249"/>
    <lineage>
        <taxon>Bacteria</taxon>
        <taxon>Pseudomonadati</taxon>
        <taxon>Pseudomonadota</taxon>
        <taxon>Gammaproteobacteria</taxon>
        <taxon>Alteromonadales</taxon>
        <taxon>Alteromonadaceae</taxon>
        <taxon>Agaribacter</taxon>
    </lineage>
</organism>
<dbReference type="AlphaFoldDB" id="A0AA37SX01"/>
<evidence type="ECO:0000313" key="2">
    <source>
        <dbReference type="Proteomes" id="UP001156601"/>
    </source>
</evidence>
<keyword evidence="2" id="KW-1185">Reference proteome</keyword>
<reference evidence="1" key="1">
    <citation type="journal article" date="2014" name="Int. J. Syst. Evol. Microbiol.">
        <title>Complete genome sequence of Corynebacterium casei LMG S-19264T (=DSM 44701T), isolated from a smear-ripened cheese.</title>
        <authorList>
            <consortium name="US DOE Joint Genome Institute (JGI-PGF)"/>
            <person name="Walter F."/>
            <person name="Albersmeier A."/>
            <person name="Kalinowski J."/>
            <person name="Ruckert C."/>
        </authorList>
    </citation>
    <scope>NUCLEOTIDE SEQUENCE</scope>
    <source>
        <strain evidence="1">NBRC 110023</strain>
    </source>
</reference>
<reference evidence="1" key="2">
    <citation type="submission" date="2023-01" db="EMBL/GenBank/DDBJ databases">
        <title>Draft genome sequence of Agaribacter marinus strain NBRC 110023.</title>
        <authorList>
            <person name="Sun Q."/>
            <person name="Mori K."/>
        </authorList>
    </citation>
    <scope>NUCLEOTIDE SEQUENCE</scope>
    <source>
        <strain evidence="1">NBRC 110023</strain>
    </source>
</reference>
<sequence>MSKIIRPLQNHTVKKKRILVLIVPIDCNALTLEQLRVQASEMKRLGLISKQPKQVSKKSSKLQLIGDIGIYLTCHSFDLIPNQEYSHSLDAATVSRF</sequence>
<dbReference type="EMBL" id="BSOT01000005">
    <property type="protein sequence ID" value="GLR70627.1"/>
    <property type="molecule type" value="Genomic_DNA"/>
</dbReference>
<name>A0AA37SX01_9ALTE</name>
<proteinExistence type="predicted"/>
<accession>A0AA37SX01</accession>
<protein>
    <submittedName>
        <fullName evidence="1">Uncharacterized protein</fullName>
    </submittedName>
</protein>